<keyword evidence="1" id="KW-1185">Reference proteome</keyword>
<dbReference type="Proteomes" id="UP000887563">
    <property type="component" value="Unplaced"/>
</dbReference>
<dbReference type="WBParaSite" id="Minc3s00012g00775">
    <property type="protein sequence ID" value="Minc3s00012g00775"/>
    <property type="gene ID" value="Minc3s00012g00775"/>
</dbReference>
<proteinExistence type="predicted"/>
<protein>
    <submittedName>
        <fullName evidence="2">Uncharacterized protein</fullName>
    </submittedName>
</protein>
<evidence type="ECO:0000313" key="2">
    <source>
        <dbReference type="WBParaSite" id="Minc3s00012g00775"/>
    </source>
</evidence>
<evidence type="ECO:0000313" key="1">
    <source>
        <dbReference type="Proteomes" id="UP000887563"/>
    </source>
</evidence>
<organism evidence="1 2">
    <name type="scientific">Meloidogyne incognita</name>
    <name type="common">Southern root-knot nematode worm</name>
    <name type="synonym">Oxyuris incognita</name>
    <dbReference type="NCBI Taxonomy" id="6306"/>
    <lineage>
        <taxon>Eukaryota</taxon>
        <taxon>Metazoa</taxon>
        <taxon>Ecdysozoa</taxon>
        <taxon>Nematoda</taxon>
        <taxon>Chromadorea</taxon>
        <taxon>Rhabditida</taxon>
        <taxon>Tylenchina</taxon>
        <taxon>Tylenchomorpha</taxon>
        <taxon>Tylenchoidea</taxon>
        <taxon>Meloidogynidae</taxon>
        <taxon>Meloidogyninae</taxon>
        <taxon>Meloidogyne</taxon>
        <taxon>Meloidogyne incognita group</taxon>
    </lineage>
</organism>
<accession>A0A914KJ85</accession>
<reference evidence="2" key="1">
    <citation type="submission" date="2022-11" db="UniProtKB">
        <authorList>
            <consortium name="WormBaseParasite"/>
        </authorList>
    </citation>
    <scope>IDENTIFICATION</scope>
</reference>
<dbReference type="AlphaFoldDB" id="A0A914KJ85"/>
<name>A0A914KJ85_MELIC</name>
<sequence>MIEQELRSYAPMVSKHDRVRATGIIVQRTLHYAVIYASDIGLAVVIANLFPSLQQYDTLCNIGNWITATFANVANKSLIFSKMCLPKFEKADGQKYPKTRICKDGKLQVLISCDISLNNLYVYKGIARKSGGLRVLDTPFARILLNERFIYENRLPGNLINMWVTYMENSSEHGPFWENENNSFTLNNDSDDEEFLFKDLDFGKIGLTPEEFCSLFIHEEGKDERNVEENEESSITTFQQPNYKPIMLPSFDVSESLVETNNFISPLSQQISQQQRQPLLPLPPPPQQDILSDFSILEYANKYFGEHGNNSTNFIEL</sequence>